<dbReference type="GO" id="GO:0016020">
    <property type="term" value="C:membrane"/>
    <property type="evidence" value="ECO:0007669"/>
    <property type="project" value="InterPro"/>
</dbReference>
<evidence type="ECO:0000256" key="3">
    <source>
        <dbReference type="PROSITE-ProRule" id="PRU00284"/>
    </source>
</evidence>
<comment type="similarity">
    <text evidence="2">Belongs to the methyl-accepting chemotaxis (MCP) protein family.</text>
</comment>
<dbReference type="InterPro" id="IPR004089">
    <property type="entry name" value="MCPsignal_dom"/>
</dbReference>
<dbReference type="GO" id="GO:0006935">
    <property type="term" value="P:chemotaxis"/>
    <property type="evidence" value="ECO:0007669"/>
    <property type="project" value="InterPro"/>
</dbReference>
<keyword evidence="1 3" id="KW-0807">Transducer</keyword>
<reference evidence="6" key="1">
    <citation type="submission" date="2017-11" db="EMBL/GenBank/DDBJ databases">
        <title>Complete Genome Sequence of Kyrpidia sp. Strain EA-1, a thermophilic, hydrogen-oxidizing Bacterium, isolated from the Azores.</title>
        <authorList>
            <person name="Reiner J.E."/>
            <person name="Lapp C.J."/>
            <person name="Bunk B."/>
            <person name="Gescher J."/>
        </authorList>
    </citation>
    <scope>NUCLEOTIDE SEQUENCE [LARGE SCALE GENOMIC DNA]</scope>
    <source>
        <strain evidence="6">EA-1</strain>
    </source>
</reference>
<keyword evidence="6" id="KW-1185">Reference proteome</keyword>
<dbReference type="Gene3D" id="1.10.287.950">
    <property type="entry name" value="Methyl-accepting chemotaxis protein"/>
    <property type="match status" value="1"/>
</dbReference>
<evidence type="ECO:0000313" key="5">
    <source>
        <dbReference type="EMBL" id="ATY85721.1"/>
    </source>
</evidence>
<evidence type="ECO:0000256" key="1">
    <source>
        <dbReference type="ARBA" id="ARBA00023224"/>
    </source>
</evidence>
<dbReference type="PANTHER" id="PTHR32089:SF112">
    <property type="entry name" value="LYSOZYME-LIKE PROTEIN-RELATED"/>
    <property type="match status" value="1"/>
</dbReference>
<dbReference type="InterPro" id="IPR004090">
    <property type="entry name" value="Chemotax_Me-accpt_rcpt"/>
</dbReference>
<dbReference type="OrthoDB" id="9765776at2"/>
<dbReference type="PANTHER" id="PTHR32089">
    <property type="entry name" value="METHYL-ACCEPTING CHEMOTAXIS PROTEIN MCPB"/>
    <property type="match status" value="1"/>
</dbReference>
<dbReference type="GO" id="GO:0007165">
    <property type="term" value="P:signal transduction"/>
    <property type="evidence" value="ECO:0007669"/>
    <property type="project" value="UniProtKB-KW"/>
</dbReference>
<dbReference type="Pfam" id="PF12282">
    <property type="entry name" value="GAF_PdtaS"/>
    <property type="match status" value="1"/>
</dbReference>
<dbReference type="GO" id="GO:0004888">
    <property type="term" value="F:transmembrane signaling receptor activity"/>
    <property type="evidence" value="ECO:0007669"/>
    <property type="project" value="InterPro"/>
</dbReference>
<evidence type="ECO:0000259" key="4">
    <source>
        <dbReference type="PROSITE" id="PS50111"/>
    </source>
</evidence>
<dbReference type="EMBL" id="CP024955">
    <property type="protein sequence ID" value="ATY85721.1"/>
    <property type="molecule type" value="Genomic_DNA"/>
</dbReference>
<dbReference type="AlphaFoldDB" id="A0A2K8N8R7"/>
<dbReference type="InterPro" id="IPR022066">
    <property type="entry name" value="PdtaS_GAF"/>
</dbReference>
<evidence type="ECO:0000256" key="2">
    <source>
        <dbReference type="ARBA" id="ARBA00029447"/>
    </source>
</evidence>
<organism evidence="5 6">
    <name type="scientific">Kyrpidia spormannii</name>
    <dbReference type="NCBI Taxonomy" id="2055160"/>
    <lineage>
        <taxon>Bacteria</taxon>
        <taxon>Bacillati</taxon>
        <taxon>Bacillota</taxon>
        <taxon>Bacilli</taxon>
        <taxon>Bacillales</taxon>
        <taxon>Alicyclobacillaceae</taxon>
        <taxon>Kyrpidia</taxon>
    </lineage>
</organism>
<sequence>MREETQRPRLLQSLPGSTEISEEDRRRLEALVDWLPLIADAVQADIFIDMPLDAETALVVAHGRPSVTRSLYRESPVGQTARMEQEPAVIEVHRTGRPAYGIEAVSQEGTRVRQDVVPLTGGDGRTIGSLIVERDMEKVLREAEARRAAEESRAHLQRVLVQVQSIGGRVAEVSAALASATADLSRAHDAFIGRYKQLEASSEDVQHRLRGVQELTQFVQKVANQTKILGLNAGLEAARAGSSGLGFRVIADEIRRLSEQVHESAGHIRDELHSLVGAVSQSIGDMSVVLEAAAGQDRRIREVAGMTDALVQSMESLRESLRME</sequence>
<dbReference type="InterPro" id="IPR038424">
    <property type="entry name" value="H_kinase_PdtaS_GAF_sf"/>
</dbReference>
<protein>
    <recommendedName>
        <fullName evidence="4">Methyl-accepting transducer domain-containing protein</fullName>
    </recommendedName>
</protein>
<dbReference type="KEGG" id="kyr:CVV65_12950"/>
<dbReference type="PROSITE" id="PS50111">
    <property type="entry name" value="CHEMOTAXIS_TRANSDUC_2"/>
    <property type="match status" value="1"/>
</dbReference>
<dbReference type="Pfam" id="PF00015">
    <property type="entry name" value="MCPsignal"/>
    <property type="match status" value="1"/>
</dbReference>
<name>A0A2K8N8R7_9BACL</name>
<gene>
    <name evidence="5" type="ORF">CVV65_12950</name>
</gene>
<dbReference type="Proteomes" id="UP000231932">
    <property type="component" value="Chromosome"/>
</dbReference>
<feature type="domain" description="Methyl-accepting transducer" evidence="4">
    <location>
        <begin position="150"/>
        <end position="324"/>
    </location>
</feature>
<dbReference type="Gene3D" id="3.30.450.280">
    <property type="entry name" value="GAF domain"/>
    <property type="match status" value="1"/>
</dbReference>
<evidence type="ECO:0000313" key="6">
    <source>
        <dbReference type="Proteomes" id="UP000231932"/>
    </source>
</evidence>
<dbReference type="RefSeq" id="WP_100668479.1">
    <property type="nucleotide sequence ID" value="NZ_CP024955.1"/>
</dbReference>
<accession>A0A2K8N8R7</accession>
<dbReference type="PRINTS" id="PR00260">
    <property type="entry name" value="CHEMTRNSDUCR"/>
</dbReference>
<proteinExistence type="inferred from homology"/>
<dbReference type="SUPFAM" id="SSF58104">
    <property type="entry name" value="Methyl-accepting chemotaxis protein (MCP) signaling domain"/>
    <property type="match status" value="1"/>
</dbReference>